<feature type="region of interest" description="Disordered" evidence="1">
    <location>
        <begin position="54"/>
        <end position="115"/>
    </location>
</feature>
<evidence type="ECO:0000313" key="2">
    <source>
        <dbReference type="EMBL" id="CAI9762770.1"/>
    </source>
</evidence>
<evidence type="ECO:0000313" key="3">
    <source>
        <dbReference type="Proteomes" id="UP000834106"/>
    </source>
</evidence>
<protein>
    <submittedName>
        <fullName evidence="2">Uncharacterized protein</fullName>
    </submittedName>
</protein>
<name>A0AAD1Z4Z8_9LAMI</name>
<evidence type="ECO:0000256" key="1">
    <source>
        <dbReference type="SAM" id="MobiDB-lite"/>
    </source>
</evidence>
<organism evidence="2 3">
    <name type="scientific">Fraxinus pennsylvanica</name>
    <dbReference type="NCBI Taxonomy" id="56036"/>
    <lineage>
        <taxon>Eukaryota</taxon>
        <taxon>Viridiplantae</taxon>
        <taxon>Streptophyta</taxon>
        <taxon>Embryophyta</taxon>
        <taxon>Tracheophyta</taxon>
        <taxon>Spermatophyta</taxon>
        <taxon>Magnoliopsida</taxon>
        <taxon>eudicotyledons</taxon>
        <taxon>Gunneridae</taxon>
        <taxon>Pentapetalae</taxon>
        <taxon>asterids</taxon>
        <taxon>lamiids</taxon>
        <taxon>Lamiales</taxon>
        <taxon>Oleaceae</taxon>
        <taxon>Oleeae</taxon>
        <taxon>Fraxinus</taxon>
    </lineage>
</organism>
<dbReference type="PANTHER" id="PTHR35301">
    <property type="entry name" value="CLAVATA3/ESR (CLE)-RELATED PROTEIN 41-RELATED"/>
    <property type="match status" value="1"/>
</dbReference>
<dbReference type="GO" id="GO:0048046">
    <property type="term" value="C:apoplast"/>
    <property type="evidence" value="ECO:0007669"/>
    <property type="project" value="TreeGrafter"/>
</dbReference>
<feature type="compositionally biased region" description="Pro residues" evidence="1">
    <location>
        <begin position="74"/>
        <end position="83"/>
    </location>
</feature>
<dbReference type="GO" id="GO:0033612">
    <property type="term" value="F:receptor serine/threonine kinase binding"/>
    <property type="evidence" value="ECO:0007669"/>
    <property type="project" value="InterPro"/>
</dbReference>
<gene>
    <name evidence="2" type="ORF">FPE_LOCUS10200</name>
</gene>
<reference evidence="2" key="1">
    <citation type="submission" date="2023-05" db="EMBL/GenBank/DDBJ databases">
        <authorList>
            <person name="Huff M."/>
        </authorList>
    </citation>
    <scope>NUCLEOTIDE SEQUENCE</scope>
</reference>
<dbReference type="AlphaFoldDB" id="A0AAD1Z4Z8"/>
<sequence>MAETSNKVCKTFKNSQAMSLFLFLLFIVPLSGRRINSPAILEVSLASQRRVVLDSHTRNQSTTKFLGGATTSPPNSPPPPPASPAGGGGTTVASTDREFQEAAHEVPSGPSPIGN</sequence>
<dbReference type="PANTHER" id="PTHR35301:SF2">
    <property type="match status" value="1"/>
</dbReference>
<dbReference type="InterPro" id="IPR037495">
    <property type="entry name" value="CLE41/42/44"/>
</dbReference>
<dbReference type="GO" id="GO:0010089">
    <property type="term" value="P:xylem development"/>
    <property type="evidence" value="ECO:0007669"/>
    <property type="project" value="InterPro"/>
</dbReference>
<dbReference type="Proteomes" id="UP000834106">
    <property type="component" value="Chromosome 6"/>
</dbReference>
<accession>A0AAD1Z4Z8</accession>
<dbReference type="EMBL" id="OU503041">
    <property type="protein sequence ID" value="CAI9762770.1"/>
    <property type="molecule type" value="Genomic_DNA"/>
</dbReference>
<keyword evidence="3" id="KW-1185">Reference proteome</keyword>
<proteinExistence type="predicted"/>
<feature type="compositionally biased region" description="Basic and acidic residues" evidence="1">
    <location>
        <begin position="95"/>
        <end position="104"/>
    </location>
</feature>